<dbReference type="PANTHER" id="PTHR23198">
    <property type="entry name" value="NUCLEOPORIN"/>
    <property type="match status" value="1"/>
</dbReference>
<evidence type="ECO:0000256" key="7">
    <source>
        <dbReference type="ARBA" id="ARBA00022927"/>
    </source>
</evidence>
<dbReference type="GO" id="GO:0034398">
    <property type="term" value="P:telomere tethering at nuclear periphery"/>
    <property type="evidence" value="ECO:0007669"/>
    <property type="project" value="TreeGrafter"/>
</dbReference>
<feature type="compositionally biased region" description="Low complexity" evidence="11">
    <location>
        <begin position="272"/>
        <end position="297"/>
    </location>
</feature>
<feature type="domain" description="Peptidase S59" evidence="12">
    <location>
        <begin position="892"/>
        <end position="1034"/>
    </location>
</feature>
<feature type="compositionally biased region" description="Polar residues" evidence="11">
    <location>
        <begin position="326"/>
        <end position="338"/>
    </location>
</feature>
<evidence type="ECO:0000256" key="5">
    <source>
        <dbReference type="ARBA" id="ARBA00022448"/>
    </source>
</evidence>
<evidence type="ECO:0000313" key="14">
    <source>
        <dbReference type="Proteomes" id="UP000001640"/>
    </source>
</evidence>
<feature type="compositionally biased region" description="Polar residues" evidence="11">
    <location>
        <begin position="371"/>
        <end position="382"/>
    </location>
</feature>
<dbReference type="GO" id="GO:0006999">
    <property type="term" value="P:nuclear pore organization"/>
    <property type="evidence" value="ECO:0007669"/>
    <property type="project" value="EnsemblFungi"/>
</dbReference>
<sequence>MFGSSRPAFGSTGQSFNSPNNSTSPFGGVPQQSTASGTPFGMNQQPTTVQNTFNSFGSSAATNSPFGANSTPFGSAQQQPANASTSLFGNANQSVPAMTNQLQNGTTVKPFQPFQEKDNTTQMTNVYQSISCMPEYRNFSFEELRYQDYQKGTKFPNGNTQFSGTTMNNSANMSTGGFGTQTNTATGGLFNQNQPTNTFSAANPNTSFGASNTTGGLFGKTTTGQQGTGMFGQQNNATGNSLFGQQNNNNNTGGGLFGQKTANPFGSNTSSTGTGVFGQQNTTNNNGLFGQQNNQQTSTGLFGQKPQGMFGNNTTQTPGNMFGMNNTNTQQQGSSLFGQNTVNNQPQQNTGLFGQNNMNQQQNNGGHFGQKPQTNSFGNQNQTGGGLFGNQPKPAGGLFGQQGSTGFGNTPNQPSTGLFGQNNSNLAGGSVSNGLFGQNNNTNQAINSGSLFGQSNANQQQSGLFGQKPTTTGLFGANNQQPQPTATGLFGANNNQQQSTTGGLFGNKPQTGGLFGNNTLNNNQNQTAFNSTANTNPPNTGGLFGNKPQTGGTGLFGNTSNSSTNTGGASLFGNNNGTSALGGTGGGLFNNLKPPQTSATTSTQGTGLFGNKSNTTSTTNSGGLFGNNASVSNSGGLFGGSANKPATGLGGGLFSGPPNNINQNQGSLQTQQQLPPQQGANNDPYGTDGLFSRVVVSPSVNNPETPVVSKTTAEPKKKINLLAMYKESPRPLFVPKNMSKHSNKGNRNDEIEKTKMDIISSDRTTKDRNLKTIDLTPDVEDSLFALLESIFHGDYESYKTFIERKRSTQLEQQKPKAQLSSNVNRPSTLNKASSTNVGQSHTGLVETEPKTTEVTNKDQDMAIAIIPSDDKNISIPVTNSLGIHKDDFSYVGDKYYISPSLDTLTSMSYLQLLKVKGLIVGHEDYGKIEFLEPVDLSNISLTSLCGDIIRFSSRTCLVGGSDEATLSQCKGIDVAAKITCYRCYPKDRSTRKIVNNPDHQIVKRHIEKLKRLDGRKYENYNPLTGEYTFSVQHAVSG</sequence>
<dbReference type="KEGG" id="ncs:NCAS_0A08290"/>
<dbReference type="RefSeq" id="XP_003673768.1">
    <property type="nucleotide sequence ID" value="XM_003673720.1"/>
</dbReference>
<accession>G0V7D9</accession>
<feature type="region of interest" description="Disordered" evidence="11">
    <location>
        <begin position="326"/>
        <end position="572"/>
    </location>
</feature>
<feature type="compositionally biased region" description="Low complexity" evidence="11">
    <location>
        <begin position="15"/>
        <end position="26"/>
    </location>
</feature>
<reference evidence="13 14" key="1">
    <citation type="journal article" date="2011" name="Proc. Natl. Acad. Sci. U.S.A.">
        <title>Evolutionary erosion of yeast sex chromosomes by mating-type switching accidents.</title>
        <authorList>
            <person name="Gordon J.L."/>
            <person name="Armisen D."/>
            <person name="Proux-Wera E."/>
            <person name="Oheigeartaigh S.S."/>
            <person name="Byrne K.P."/>
            <person name="Wolfe K.H."/>
        </authorList>
    </citation>
    <scope>NUCLEOTIDE SEQUENCE [LARGE SCALE GENOMIC DNA]</scope>
    <source>
        <strain evidence="14">ATCC 76901 / BCRC 22586 / CBS 4309 / NBRC 1992 / NRRL Y-12630</strain>
    </source>
</reference>
<comment type="subcellular location">
    <subcellularLocation>
        <location evidence="1">Nucleus membrane</location>
        <topology evidence="1">Peripheral membrane protein</topology>
        <orientation evidence="1">Cytoplasmic side</orientation>
    </subcellularLocation>
    <subcellularLocation>
        <location evidence="3">Nucleus membrane</location>
        <topology evidence="3">Peripheral membrane protein</topology>
        <orientation evidence="3">Nucleoplasmic side</orientation>
    </subcellularLocation>
    <subcellularLocation>
        <location evidence="2">Nucleus</location>
        <location evidence="2">Nuclear pore complex</location>
    </subcellularLocation>
</comment>
<keyword evidence="7" id="KW-0653">Protein transport</keyword>
<gene>
    <name evidence="13" type="primary">NCAS0A08290</name>
    <name evidence="13" type="ordered locus">NCAS_0A08290</name>
</gene>
<feature type="region of interest" description="Disordered" evidence="11">
    <location>
        <begin position="244"/>
        <end position="307"/>
    </location>
</feature>
<dbReference type="GO" id="GO:0017056">
    <property type="term" value="F:structural constituent of nuclear pore"/>
    <property type="evidence" value="ECO:0007669"/>
    <property type="project" value="EnsemblFungi"/>
</dbReference>
<evidence type="ECO:0000259" key="12">
    <source>
        <dbReference type="PROSITE" id="PS51434"/>
    </source>
</evidence>
<feature type="compositionally biased region" description="Polar residues" evidence="11">
    <location>
        <begin position="30"/>
        <end position="91"/>
    </location>
</feature>
<dbReference type="GO" id="GO:0044613">
    <property type="term" value="C:nuclear pore central transport channel"/>
    <property type="evidence" value="ECO:0007669"/>
    <property type="project" value="EnsemblFungi"/>
</dbReference>
<dbReference type="InterPro" id="IPR007230">
    <property type="entry name" value="Nup98_auto-Pept-S59_dom"/>
</dbReference>
<evidence type="ECO:0000256" key="9">
    <source>
        <dbReference type="ARBA" id="ARBA00023132"/>
    </source>
</evidence>
<evidence type="ECO:0000256" key="3">
    <source>
        <dbReference type="ARBA" id="ARBA00004620"/>
    </source>
</evidence>
<dbReference type="InterPro" id="IPR025574">
    <property type="entry name" value="Nucleoporin_FG_rpt"/>
</dbReference>
<keyword evidence="5" id="KW-0813">Transport</keyword>
<feature type="region of interest" description="Disordered" evidence="11">
    <location>
        <begin position="1"/>
        <end position="91"/>
    </location>
</feature>
<evidence type="ECO:0000313" key="13">
    <source>
        <dbReference type="EMBL" id="CCC67387.1"/>
    </source>
</evidence>
<dbReference type="MEROPS" id="S59.951"/>
<feature type="region of interest" description="Disordered" evidence="11">
    <location>
        <begin position="585"/>
        <end position="621"/>
    </location>
</feature>
<proteinExistence type="inferred from homology"/>
<evidence type="ECO:0000256" key="2">
    <source>
        <dbReference type="ARBA" id="ARBA00004567"/>
    </source>
</evidence>
<dbReference type="GO" id="GO:0044614">
    <property type="term" value="C:nuclear pore cytoplasmic filaments"/>
    <property type="evidence" value="ECO:0007669"/>
    <property type="project" value="EnsemblFungi"/>
</dbReference>
<protein>
    <recommendedName>
        <fullName evidence="12">Peptidase S59 domain-containing protein</fullName>
    </recommendedName>
</protein>
<feature type="compositionally biased region" description="Polar residues" evidence="11">
    <location>
        <begin position="260"/>
        <end position="271"/>
    </location>
</feature>
<dbReference type="AlphaFoldDB" id="G0V7D9"/>
<evidence type="ECO:0000256" key="10">
    <source>
        <dbReference type="ARBA" id="ARBA00023242"/>
    </source>
</evidence>
<dbReference type="GO" id="GO:0008139">
    <property type="term" value="F:nuclear localization sequence binding"/>
    <property type="evidence" value="ECO:0007669"/>
    <property type="project" value="TreeGrafter"/>
</dbReference>
<evidence type="ECO:0000256" key="4">
    <source>
        <dbReference type="ARBA" id="ARBA00008926"/>
    </source>
</evidence>
<dbReference type="OMA" id="DSATKHH"/>
<keyword evidence="8" id="KW-0811">Translocation</keyword>
<organism evidence="13 14">
    <name type="scientific">Naumovozyma castellii</name>
    <name type="common">Yeast</name>
    <name type="synonym">Saccharomyces castellii</name>
    <dbReference type="NCBI Taxonomy" id="27288"/>
    <lineage>
        <taxon>Eukaryota</taxon>
        <taxon>Fungi</taxon>
        <taxon>Dikarya</taxon>
        <taxon>Ascomycota</taxon>
        <taxon>Saccharomycotina</taxon>
        <taxon>Saccharomycetes</taxon>
        <taxon>Saccharomycetales</taxon>
        <taxon>Saccharomycetaceae</taxon>
        <taxon>Naumovozyma</taxon>
    </lineage>
</organism>
<dbReference type="GO" id="GO:0003723">
    <property type="term" value="F:RNA binding"/>
    <property type="evidence" value="ECO:0007669"/>
    <property type="project" value="TreeGrafter"/>
</dbReference>
<dbReference type="Pfam" id="PF13634">
    <property type="entry name" value="Nucleoporin_FG"/>
    <property type="match status" value="5"/>
</dbReference>
<keyword evidence="6" id="KW-0509">mRNA transport</keyword>
<evidence type="ECO:0000256" key="11">
    <source>
        <dbReference type="SAM" id="MobiDB-lite"/>
    </source>
</evidence>
<evidence type="ECO:0000256" key="1">
    <source>
        <dbReference type="ARBA" id="ARBA00004335"/>
    </source>
</evidence>
<keyword evidence="9" id="KW-0906">Nuclear pore complex</keyword>
<feature type="compositionally biased region" description="Low complexity" evidence="11">
    <location>
        <begin position="510"/>
        <end position="536"/>
    </location>
</feature>
<dbReference type="GO" id="GO:0006409">
    <property type="term" value="P:tRNA export from nucleus"/>
    <property type="evidence" value="ECO:0007669"/>
    <property type="project" value="EnsemblFungi"/>
</dbReference>
<dbReference type="GO" id="GO:0006606">
    <property type="term" value="P:protein import into nucleus"/>
    <property type="evidence" value="ECO:0007669"/>
    <property type="project" value="EnsemblFungi"/>
</dbReference>
<dbReference type="Gene3D" id="1.10.10.2360">
    <property type="match status" value="1"/>
</dbReference>
<feature type="region of interest" description="Disordered" evidence="11">
    <location>
        <begin position="648"/>
        <end position="691"/>
    </location>
</feature>
<dbReference type="GO" id="GO:0000973">
    <property type="term" value="P:post-transcriptional tethering of RNA polymerase II gene DNA at nuclear periphery"/>
    <property type="evidence" value="ECO:0007669"/>
    <property type="project" value="TreeGrafter"/>
</dbReference>
<feature type="compositionally biased region" description="Low complexity" evidence="11">
    <location>
        <begin position="339"/>
        <end position="365"/>
    </location>
</feature>
<feature type="compositionally biased region" description="Gly residues" evidence="11">
    <location>
        <begin position="397"/>
        <end position="406"/>
    </location>
</feature>
<dbReference type="PROSITE" id="PS51434">
    <property type="entry name" value="NUP_C"/>
    <property type="match status" value="1"/>
</dbReference>
<dbReference type="Proteomes" id="UP000001640">
    <property type="component" value="Chromosome 1"/>
</dbReference>
<reference key="2">
    <citation type="submission" date="2011-08" db="EMBL/GenBank/DDBJ databases">
        <title>Genome sequence of Naumovozyma castellii.</title>
        <authorList>
            <person name="Gordon J.L."/>
            <person name="Armisen D."/>
            <person name="Proux-Wera E."/>
            <person name="OhEigeartaigh S.S."/>
            <person name="Byrne K.P."/>
            <person name="Wolfe K.H."/>
        </authorList>
    </citation>
    <scope>NUCLEOTIDE SEQUENCE</scope>
    <source>
        <strain>Type strain:CBS 4309</strain>
    </source>
</reference>
<dbReference type="OrthoDB" id="3797628at2759"/>
<dbReference type="STRING" id="1064592.G0V7D9"/>
<dbReference type="SUPFAM" id="SSF82215">
    <property type="entry name" value="C-terminal autoproteolytic domain of nucleoporin nup98"/>
    <property type="match status" value="1"/>
</dbReference>
<dbReference type="GO" id="GO:0000055">
    <property type="term" value="P:ribosomal large subunit export from nucleus"/>
    <property type="evidence" value="ECO:0007669"/>
    <property type="project" value="EnsemblFungi"/>
</dbReference>
<dbReference type="InterPro" id="IPR036903">
    <property type="entry name" value="Nup98_auto-Pept-S59_dom_sf"/>
</dbReference>
<dbReference type="GO" id="GO:0042802">
    <property type="term" value="F:identical protein binding"/>
    <property type="evidence" value="ECO:0007669"/>
    <property type="project" value="EnsemblFungi"/>
</dbReference>
<dbReference type="GO" id="GO:0016973">
    <property type="term" value="P:poly(A)+ mRNA export from nucleus"/>
    <property type="evidence" value="ECO:0007669"/>
    <property type="project" value="EnsemblFungi"/>
</dbReference>
<feature type="compositionally biased region" description="Low complexity" evidence="11">
    <location>
        <begin position="662"/>
        <end position="679"/>
    </location>
</feature>
<feature type="region of interest" description="Disordered" evidence="11">
    <location>
        <begin position="807"/>
        <end position="852"/>
    </location>
</feature>
<name>G0V7D9_NAUCA</name>
<dbReference type="FunCoup" id="G0V7D9">
    <property type="interactions" value="252"/>
</dbReference>
<evidence type="ECO:0000256" key="8">
    <source>
        <dbReference type="ARBA" id="ARBA00023010"/>
    </source>
</evidence>
<dbReference type="EMBL" id="HE576752">
    <property type="protein sequence ID" value="CCC67387.1"/>
    <property type="molecule type" value="Genomic_DNA"/>
</dbReference>
<dbReference type="HOGENOM" id="CLU_011051_0_0_1"/>
<dbReference type="Pfam" id="PF04096">
    <property type="entry name" value="Nucleoporin2"/>
    <property type="match status" value="1"/>
</dbReference>
<dbReference type="InterPro" id="IPR037665">
    <property type="entry name" value="Nucleoporin_S59-like"/>
</dbReference>
<feature type="compositionally biased region" description="Polar residues" evidence="11">
    <location>
        <begin position="818"/>
        <end position="842"/>
    </location>
</feature>
<dbReference type="eggNOG" id="KOG0845">
    <property type="taxonomic scope" value="Eukaryota"/>
</dbReference>
<comment type="similarity">
    <text evidence="4">Belongs to the nucleoporin GLFG family.</text>
</comment>
<dbReference type="GeneID" id="96900866"/>
<feature type="compositionally biased region" description="Polar residues" evidence="11">
    <location>
        <begin position="407"/>
        <end position="502"/>
    </location>
</feature>
<keyword evidence="10" id="KW-0539">Nucleus</keyword>
<evidence type="ECO:0000256" key="6">
    <source>
        <dbReference type="ARBA" id="ARBA00022816"/>
    </source>
</evidence>
<feature type="compositionally biased region" description="Low complexity" evidence="11">
    <location>
        <begin position="556"/>
        <end position="572"/>
    </location>
</feature>
<dbReference type="GO" id="GO:0031965">
    <property type="term" value="C:nuclear membrane"/>
    <property type="evidence" value="ECO:0007669"/>
    <property type="project" value="UniProtKB-SubCell"/>
</dbReference>
<feature type="compositionally biased region" description="Low complexity" evidence="11">
    <location>
        <begin position="589"/>
        <end position="621"/>
    </location>
</feature>
<dbReference type="GO" id="GO:0051117">
    <property type="term" value="F:ATPase binding"/>
    <property type="evidence" value="ECO:0007669"/>
    <property type="project" value="EnsemblFungi"/>
</dbReference>
<dbReference type="Gene3D" id="3.30.1610.10">
    <property type="entry name" value="Peptidase S59, nucleoporin"/>
    <property type="match status" value="1"/>
</dbReference>
<keyword evidence="14" id="KW-1185">Reference proteome</keyword>
<dbReference type="InParanoid" id="G0V7D9"/>
<dbReference type="FunFam" id="1.10.10.2360:FF:000001">
    <property type="entry name" value="Nuclear pore complex protein Nup98-Nup96"/>
    <property type="match status" value="1"/>
</dbReference>
<dbReference type="PANTHER" id="PTHR23198:SF6">
    <property type="entry name" value="NUCLEAR PORE COMPLEX PROTEIN NUP98-NUP96"/>
    <property type="match status" value="1"/>
</dbReference>